<evidence type="ECO:0000313" key="3">
    <source>
        <dbReference type="Proteomes" id="UP000225448"/>
    </source>
</evidence>
<feature type="coiled-coil region" evidence="1">
    <location>
        <begin position="80"/>
        <end position="107"/>
    </location>
</feature>
<accession>A0A1Y0SWU7</accession>
<keyword evidence="3" id="KW-1185">Reference proteome</keyword>
<reference evidence="2 3" key="1">
    <citation type="submission" date="2017-05" db="EMBL/GenBank/DDBJ databases">
        <authorList>
            <person name="Song R."/>
            <person name="Chenine A.L."/>
            <person name="Ruprecht R.M."/>
        </authorList>
    </citation>
    <scope>NUCLEOTIDE SEQUENCE [LARGE SCALE GENOMIC DNA]</scope>
</reference>
<protein>
    <submittedName>
        <fullName evidence="2">Uncharacterized protein</fullName>
    </submittedName>
</protein>
<evidence type="ECO:0000256" key="1">
    <source>
        <dbReference type="SAM" id="Coils"/>
    </source>
</evidence>
<keyword evidence="1" id="KW-0175">Coiled coil</keyword>
<proteinExistence type="predicted"/>
<dbReference type="Proteomes" id="UP000225448">
    <property type="component" value="Segment"/>
</dbReference>
<gene>
    <name evidence="2" type="ORF">PHABIO_433</name>
</gene>
<evidence type="ECO:0000313" key="2">
    <source>
        <dbReference type="EMBL" id="ARV77064.1"/>
    </source>
</evidence>
<name>A0A1Y0SWU7_9CAUD</name>
<sequence>MIEIEGKCSLGWNETVAVLIEKPMEFEMYVQSQRYALAVTYGTKPDEYPYLIVCDYNEQAEDLTVTFITPDMFTPEQHQVIKDQLEIKRLRDTLASLESELRTAGNADLGIWGRERDHQMAKAFIKMADHAQATLTATQ</sequence>
<organism evidence="2 3">
    <name type="scientific">Pseudomonas phage Phabio</name>
    <dbReference type="NCBI Taxonomy" id="2006668"/>
    <lineage>
        <taxon>Viruses</taxon>
        <taxon>Duplodnaviria</taxon>
        <taxon>Heunggongvirae</taxon>
        <taxon>Uroviricota</taxon>
        <taxon>Caudoviricetes</taxon>
        <taxon>Chimalliviridae</taxon>
        <taxon>Phabiovirus</taxon>
        <taxon>Phabiovirus phabio</taxon>
    </lineage>
</organism>
<dbReference type="EMBL" id="MF042360">
    <property type="protein sequence ID" value="ARV77064.1"/>
    <property type="molecule type" value="Genomic_DNA"/>
</dbReference>